<dbReference type="RefSeq" id="WP_110254060.1">
    <property type="nucleotide sequence ID" value="NZ_QJKB01000001.1"/>
</dbReference>
<reference evidence="1 2" key="1">
    <citation type="submission" date="2018-05" db="EMBL/GenBank/DDBJ databases">
        <title>Genomic Encyclopedia of Type Strains, Phase IV (KMG-IV): sequencing the most valuable type-strain genomes for metagenomic binning, comparative biology and taxonomic classification.</title>
        <authorList>
            <person name="Goeker M."/>
        </authorList>
    </citation>
    <scope>NUCLEOTIDE SEQUENCE [LARGE SCALE GENOMIC DNA]</scope>
    <source>
        <strain evidence="1 2">DSM 19792</strain>
    </source>
</reference>
<dbReference type="AlphaFoldDB" id="A0A318JKR6"/>
<comment type="caution">
    <text evidence="1">The sequence shown here is derived from an EMBL/GenBank/DDBJ whole genome shotgun (WGS) entry which is preliminary data.</text>
</comment>
<accession>A0A318JKR6</accession>
<dbReference type="Proteomes" id="UP000247792">
    <property type="component" value="Unassembled WGS sequence"/>
</dbReference>
<evidence type="ECO:0000313" key="2">
    <source>
        <dbReference type="Proteomes" id="UP000247792"/>
    </source>
</evidence>
<dbReference type="PROSITE" id="PS51257">
    <property type="entry name" value="PROKAR_LIPOPROTEIN"/>
    <property type="match status" value="1"/>
</dbReference>
<proteinExistence type="predicted"/>
<name>A0A318JKR6_9BURK</name>
<sequence length="238" mass="25465">MNLPRHLFLATIAATVLTACGGSSDYIPKPLPAQVNVDFSTEPAGWSFGTSDFSSETKPTDIVTEYRTLPTPFSGKGLYTYGTNRSDDLFIYIKKKYSGFAPNTEYALSFQTTIVSNVATGCFGVGGSPGESVWFFGGASPSEPLTVEKAGEFSMNIDRGNQAGSGKYAIVLGTIGNASTDCGKAPYMEKKLSNQTPLNVKTEADGSLWLFFGIDSGFESTSHIYYKSITVNAVPIVK</sequence>
<dbReference type="OrthoDB" id="6382175at2"/>
<organism evidence="1 2">
    <name type="scientific">Undibacterium pigrum</name>
    <dbReference type="NCBI Taxonomy" id="401470"/>
    <lineage>
        <taxon>Bacteria</taxon>
        <taxon>Pseudomonadati</taxon>
        <taxon>Pseudomonadota</taxon>
        <taxon>Betaproteobacteria</taxon>
        <taxon>Burkholderiales</taxon>
        <taxon>Oxalobacteraceae</taxon>
        <taxon>Undibacterium</taxon>
    </lineage>
</organism>
<protein>
    <recommendedName>
        <fullName evidence="3">Lipoprotein</fullName>
    </recommendedName>
</protein>
<evidence type="ECO:0000313" key="1">
    <source>
        <dbReference type="EMBL" id="PXX47722.1"/>
    </source>
</evidence>
<gene>
    <name evidence="1" type="ORF">DFR42_1011319</name>
</gene>
<evidence type="ECO:0008006" key="3">
    <source>
        <dbReference type="Google" id="ProtNLM"/>
    </source>
</evidence>
<dbReference type="EMBL" id="QJKB01000001">
    <property type="protein sequence ID" value="PXX47722.1"/>
    <property type="molecule type" value="Genomic_DNA"/>
</dbReference>
<keyword evidence="2" id="KW-1185">Reference proteome</keyword>